<keyword evidence="1" id="KW-1133">Transmembrane helix</keyword>
<evidence type="ECO:0000259" key="2">
    <source>
        <dbReference type="PROSITE" id="PS50943"/>
    </source>
</evidence>
<dbReference type="InterPro" id="IPR010982">
    <property type="entry name" value="Lambda_DNA-bd_dom_sf"/>
</dbReference>
<evidence type="ECO:0000313" key="4">
    <source>
        <dbReference type="Proteomes" id="UP000285773"/>
    </source>
</evidence>
<feature type="transmembrane region" description="Helical" evidence="1">
    <location>
        <begin position="118"/>
        <end position="136"/>
    </location>
</feature>
<dbReference type="SUPFAM" id="SSF47413">
    <property type="entry name" value="lambda repressor-like DNA-binding domains"/>
    <property type="match status" value="1"/>
</dbReference>
<dbReference type="Pfam" id="PF01381">
    <property type="entry name" value="HTH_3"/>
    <property type="match status" value="1"/>
</dbReference>
<proteinExistence type="predicted"/>
<feature type="domain" description="HTH cro/C1-type" evidence="2">
    <location>
        <begin position="20"/>
        <end position="74"/>
    </location>
</feature>
<accession>A0A414CGT0</accession>
<evidence type="ECO:0000313" key="3">
    <source>
        <dbReference type="EMBL" id="RHC94204.1"/>
    </source>
</evidence>
<sequence>MKKEKYPSNEKTRQILQDNLKSIREILNWTSADLGDLIGVTKQTISNLETKNSKLTKLHYIAIRTVVDFEIEKLKSTDSDRAKRAEMLLEVLSKAESENLDFDEISQASKLIVSSKSAAIAGTIIGALIPFVVNGFNKKNK</sequence>
<evidence type="ECO:0000256" key="1">
    <source>
        <dbReference type="SAM" id="Phobius"/>
    </source>
</evidence>
<dbReference type="AlphaFoldDB" id="A0A414CGT0"/>
<dbReference type="InterPro" id="IPR001387">
    <property type="entry name" value="Cro/C1-type_HTH"/>
</dbReference>
<keyword evidence="1" id="KW-0812">Transmembrane</keyword>
<gene>
    <name evidence="3" type="ORF">DW820_07680</name>
</gene>
<name>A0A414CGT0_STRPA</name>
<dbReference type="EMBL" id="QSIO01000003">
    <property type="protein sequence ID" value="RHC94204.1"/>
    <property type="molecule type" value="Genomic_DNA"/>
</dbReference>
<dbReference type="Proteomes" id="UP000285773">
    <property type="component" value="Unassembled WGS sequence"/>
</dbReference>
<keyword evidence="1" id="KW-0472">Membrane</keyword>
<dbReference type="GO" id="GO:0003677">
    <property type="term" value="F:DNA binding"/>
    <property type="evidence" value="ECO:0007669"/>
    <property type="project" value="InterPro"/>
</dbReference>
<protein>
    <submittedName>
        <fullName evidence="3">XRE family transcriptional regulator</fullName>
    </submittedName>
</protein>
<reference evidence="3 4" key="1">
    <citation type="submission" date="2018-08" db="EMBL/GenBank/DDBJ databases">
        <title>A genome reference for cultivated species of the human gut microbiota.</title>
        <authorList>
            <person name="Zou Y."/>
            <person name="Xue W."/>
            <person name="Luo G."/>
        </authorList>
    </citation>
    <scope>NUCLEOTIDE SEQUENCE [LARGE SCALE GENOMIC DNA]</scope>
    <source>
        <strain evidence="3 4">AM33-3BH</strain>
    </source>
</reference>
<comment type="caution">
    <text evidence="3">The sequence shown here is derived from an EMBL/GenBank/DDBJ whole genome shotgun (WGS) entry which is preliminary data.</text>
</comment>
<organism evidence="3 4">
    <name type="scientific">Streptococcus parasanguinis</name>
    <dbReference type="NCBI Taxonomy" id="1318"/>
    <lineage>
        <taxon>Bacteria</taxon>
        <taxon>Bacillati</taxon>
        <taxon>Bacillota</taxon>
        <taxon>Bacilli</taxon>
        <taxon>Lactobacillales</taxon>
        <taxon>Streptococcaceae</taxon>
        <taxon>Streptococcus</taxon>
    </lineage>
</organism>
<dbReference type="Gene3D" id="1.10.260.40">
    <property type="entry name" value="lambda repressor-like DNA-binding domains"/>
    <property type="match status" value="1"/>
</dbReference>
<dbReference type="RefSeq" id="WP_118095891.1">
    <property type="nucleotide sequence ID" value="NZ_QSIO01000003.1"/>
</dbReference>
<dbReference type="CDD" id="cd00093">
    <property type="entry name" value="HTH_XRE"/>
    <property type="match status" value="1"/>
</dbReference>
<dbReference type="PROSITE" id="PS50943">
    <property type="entry name" value="HTH_CROC1"/>
    <property type="match status" value="1"/>
</dbReference>